<evidence type="ECO:0000313" key="2">
    <source>
        <dbReference type="Proteomes" id="UP000183832"/>
    </source>
</evidence>
<protein>
    <submittedName>
        <fullName evidence="1">CLUMA_CG016817, isoform A</fullName>
    </submittedName>
</protein>
<reference evidence="1 2" key="1">
    <citation type="submission" date="2015-04" db="EMBL/GenBank/DDBJ databases">
        <authorList>
            <person name="Syromyatnikov M.Y."/>
            <person name="Popov V.N."/>
        </authorList>
    </citation>
    <scope>NUCLEOTIDE SEQUENCE [LARGE SCALE GENOMIC DNA]</scope>
</reference>
<sequence length="96" mass="11248">MLQFVVSEWKQIQSKCDVTLSPLSQPLITFYLFEPTPSTSEVTTQRQQPVIVRIDKYFVKLRTCKQLKALFKVCVCSTQFIDEISFAECRRFKGIY</sequence>
<accession>A0A1J1IWM2</accession>
<organism evidence="1 2">
    <name type="scientific">Clunio marinus</name>
    <dbReference type="NCBI Taxonomy" id="568069"/>
    <lineage>
        <taxon>Eukaryota</taxon>
        <taxon>Metazoa</taxon>
        <taxon>Ecdysozoa</taxon>
        <taxon>Arthropoda</taxon>
        <taxon>Hexapoda</taxon>
        <taxon>Insecta</taxon>
        <taxon>Pterygota</taxon>
        <taxon>Neoptera</taxon>
        <taxon>Endopterygota</taxon>
        <taxon>Diptera</taxon>
        <taxon>Nematocera</taxon>
        <taxon>Chironomoidea</taxon>
        <taxon>Chironomidae</taxon>
        <taxon>Clunio</taxon>
    </lineage>
</organism>
<dbReference type="AlphaFoldDB" id="A0A1J1IWM2"/>
<dbReference type="Proteomes" id="UP000183832">
    <property type="component" value="Unassembled WGS sequence"/>
</dbReference>
<name>A0A1J1IWM2_9DIPT</name>
<evidence type="ECO:0000313" key="1">
    <source>
        <dbReference type="EMBL" id="CRL03558.1"/>
    </source>
</evidence>
<keyword evidence="2" id="KW-1185">Reference proteome</keyword>
<gene>
    <name evidence="1" type="ORF">CLUMA_CG016817</name>
</gene>
<proteinExistence type="predicted"/>
<dbReference type="EMBL" id="CVRI01000059">
    <property type="protein sequence ID" value="CRL03558.1"/>
    <property type="molecule type" value="Genomic_DNA"/>
</dbReference>